<dbReference type="Gene3D" id="1.20.1280.50">
    <property type="match status" value="1"/>
</dbReference>
<dbReference type="PROSITE" id="PS50181">
    <property type="entry name" value="FBOX"/>
    <property type="match status" value="1"/>
</dbReference>
<proteinExistence type="predicted"/>
<dbReference type="EMBL" id="MU157918">
    <property type="protein sequence ID" value="KAF9523418.1"/>
    <property type="molecule type" value="Genomic_DNA"/>
</dbReference>
<dbReference type="InterPro" id="IPR001810">
    <property type="entry name" value="F-box_dom"/>
</dbReference>
<evidence type="ECO:0000313" key="2">
    <source>
        <dbReference type="EMBL" id="KAF9523418.1"/>
    </source>
</evidence>
<dbReference type="InterPro" id="IPR036047">
    <property type="entry name" value="F-box-like_dom_sf"/>
</dbReference>
<protein>
    <recommendedName>
        <fullName evidence="1">F-box domain-containing protein</fullName>
    </recommendedName>
</protein>
<dbReference type="AlphaFoldDB" id="A0A9P6E6B4"/>
<accession>A0A9P6E6B4</accession>
<dbReference type="OrthoDB" id="3068749at2759"/>
<comment type="caution">
    <text evidence="2">The sequence shown here is derived from an EMBL/GenBank/DDBJ whole genome shotgun (WGS) entry which is preliminary data.</text>
</comment>
<dbReference type="SUPFAM" id="SSF81383">
    <property type="entry name" value="F-box domain"/>
    <property type="match status" value="1"/>
</dbReference>
<name>A0A9P6E6B4_9AGAR</name>
<dbReference type="Pfam" id="PF12937">
    <property type="entry name" value="F-box-like"/>
    <property type="match status" value="1"/>
</dbReference>
<evidence type="ECO:0000259" key="1">
    <source>
        <dbReference type="PROSITE" id="PS50181"/>
    </source>
</evidence>
<reference evidence="2" key="1">
    <citation type="submission" date="2020-11" db="EMBL/GenBank/DDBJ databases">
        <authorList>
            <consortium name="DOE Joint Genome Institute"/>
            <person name="Ahrendt S."/>
            <person name="Riley R."/>
            <person name="Andreopoulos W."/>
            <person name="Labutti K."/>
            <person name="Pangilinan J."/>
            <person name="Ruiz-Duenas F.J."/>
            <person name="Barrasa J.M."/>
            <person name="Sanchez-Garcia M."/>
            <person name="Camarero S."/>
            <person name="Miyauchi S."/>
            <person name="Serrano A."/>
            <person name="Linde D."/>
            <person name="Babiker R."/>
            <person name="Drula E."/>
            <person name="Ayuso-Fernandez I."/>
            <person name="Pacheco R."/>
            <person name="Padilla G."/>
            <person name="Ferreira P."/>
            <person name="Barriuso J."/>
            <person name="Kellner H."/>
            <person name="Castanera R."/>
            <person name="Alfaro M."/>
            <person name="Ramirez L."/>
            <person name="Pisabarro A.G."/>
            <person name="Kuo A."/>
            <person name="Tritt A."/>
            <person name="Lipzen A."/>
            <person name="He G."/>
            <person name="Yan M."/>
            <person name="Ng V."/>
            <person name="Cullen D."/>
            <person name="Martin F."/>
            <person name="Rosso M.-N."/>
            <person name="Henrissat B."/>
            <person name="Hibbett D."/>
            <person name="Martinez A.T."/>
            <person name="Grigoriev I.V."/>
        </authorList>
    </citation>
    <scope>NUCLEOTIDE SEQUENCE</scope>
    <source>
        <strain evidence="2">CBS 506.95</strain>
    </source>
</reference>
<sequence>MSAKRQIRAFKNSPTSLTSLPPELLIEILKASDWRDVLQVRKTCITLNQITRAKSLWQYFLGGQSEKHAVPWSALEKPAEHYSASEIEWIFLRWKSVEISLRKDSCSPLREHRIRLPSSVDTAHFLTGGRWILVLTETGAVYYCDLEATKIKPTLLIPCPFNAPGTIDSLMSVDESRDTALLSFNIAIFTEDWKKAEASIRSQIAVYRVTLVLDSQHNSTGFAVTCLSTFHPGHLRATVISIELRGPHIARLIRPDPPLELLNYIEVFDWKLLNGSESKMTTKRNIICHADIRSLRLLPDSRIMVYNGVCVLMLDLLKFSESTHPPELPQPDATFPSLWSMVAITQDIMFSSVFTHSDKPHIIFYIAGAIMGVTWASGNSTLPKIEVLPLSIRPTFETLRQSPEFSYHMGTTWSRRRRKLVFIRFNWPGEALDSESGVTYCDMKNSWGSSLLPMEVASGRLAYRSNSFLHVAQLGSLT</sequence>
<gene>
    <name evidence="2" type="ORF">CPB83DRAFT_886932</name>
</gene>
<organism evidence="2 3">
    <name type="scientific">Crepidotus variabilis</name>
    <dbReference type="NCBI Taxonomy" id="179855"/>
    <lineage>
        <taxon>Eukaryota</taxon>
        <taxon>Fungi</taxon>
        <taxon>Dikarya</taxon>
        <taxon>Basidiomycota</taxon>
        <taxon>Agaricomycotina</taxon>
        <taxon>Agaricomycetes</taxon>
        <taxon>Agaricomycetidae</taxon>
        <taxon>Agaricales</taxon>
        <taxon>Agaricineae</taxon>
        <taxon>Crepidotaceae</taxon>
        <taxon>Crepidotus</taxon>
    </lineage>
</organism>
<feature type="domain" description="F-box" evidence="1">
    <location>
        <begin position="14"/>
        <end position="60"/>
    </location>
</feature>
<keyword evidence="3" id="KW-1185">Reference proteome</keyword>
<evidence type="ECO:0000313" key="3">
    <source>
        <dbReference type="Proteomes" id="UP000807306"/>
    </source>
</evidence>
<dbReference type="Proteomes" id="UP000807306">
    <property type="component" value="Unassembled WGS sequence"/>
</dbReference>